<comment type="catalytic activity">
    <reaction evidence="6">
        <text>sulfate + ATP + H(+) = adenosine 5'-phosphosulfate + diphosphate</text>
        <dbReference type="Rhea" id="RHEA:18133"/>
        <dbReference type="ChEBI" id="CHEBI:15378"/>
        <dbReference type="ChEBI" id="CHEBI:16189"/>
        <dbReference type="ChEBI" id="CHEBI:30616"/>
        <dbReference type="ChEBI" id="CHEBI:33019"/>
        <dbReference type="ChEBI" id="CHEBI:58243"/>
        <dbReference type="EC" id="2.7.7.4"/>
    </reaction>
</comment>
<dbReference type="PANTHER" id="PTHR23115">
    <property type="entry name" value="TRANSLATION FACTOR"/>
    <property type="match status" value="1"/>
</dbReference>
<dbReference type="Proteomes" id="UP001519654">
    <property type="component" value="Unassembled WGS sequence"/>
</dbReference>
<comment type="similarity">
    <text evidence="6">Belongs to the TRAFAC class translation factor GTPase superfamily. Classic translation factor GTPase family. CysN/NodQ subfamily.</text>
</comment>
<dbReference type="Pfam" id="PF22594">
    <property type="entry name" value="GTP-eEF1A_C"/>
    <property type="match status" value="1"/>
</dbReference>
<feature type="binding site" evidence="6">
    <location>
        <begin position="25"/>
        <end position="32"/>
    </location>
    <ligand>
        <name>GTP</name>
        <dbReference type="ChEBI" id="CHEBI:37565"/>
    </ligand>
</feature>
<evidence type="ECO:0000313" key="8">
    <source>
        <dbReference type="EMBL" id="MBU2662969.1"/>
    </source>
</evidence>
<feature type="domain" description="Tr-type G" evidence="7">
    <location>
        <begin position="16"/>
        <end position="229"/>
    </location>
</feature>
<dbReference type="EC" id="2.7.7.4" evidence="6"/>
<dbReference type="InterPro" id="IPR009000">
    <property type="entry name" value="Transl_B-barrel_sf"/>
</dbReference>
<dbReference type="InterPro" id="IPR011779">
    <property type="entry name" value="SO4_adenylTrfase_lsu"/>
</dbReference>
<keyword evidence="5 6" id="KW-0342">GTP-binding</keyword>
<dbReference type="CDD" id="cd04166">
    <property type="entry name" value="CysN_ATPS"/>
    <property type="match status" value="1"/>
</dbReference>
<dbReference type="Gene3D" id="2.40.30.10">
    <property type="entry name" value="Translation factors"/>
    <property type="match status" value="2"/>
</dbReference>
<dbReference type="EMBL" id="JAHKKG010000002">
    <property type="protein sequence ID" value="MBU2662969.1"/>
    <property type="molecule type" value="Genomic_DNA"/>
</dbReference>
<feature type="binding site" evidence="6">
    <location>
        <begin position="102"/>
        <end position="106"/>
    </location>
    <ligand>
        <name>GTP</name>
        <dbReference type="ChEBI" id="CHEBI:37565"/>
    </ligand>
</feature>
<comment type="function">
    <text evidence="6">With CysD forms the ATP sulfurylase (ATPS) that catalyzes the adenylation of sulfate producing adenosine 5'-phosphosulfate (APS) and diphosphate, the first enzymatic step in sulfur assimilation pathway. APS synthesis involves the formation of a high-energy phosphoric-sulfuric acid anhydride bond driven by GTP hydrolysis by CysN coupled to ATP hydrolysis by CysD.</text>
</comment>
<keyword evidence="2 6" id="KW-0548">Nucleotidyltransferase</keyword>
<comment type="subunit">
    <text evidence="6">Heterodimer composed of CysD, the smaller subunit, and CysN.</text>
</comment>
<dbReference type="InterPro" id="IPR027417">
    <property type="entry name" value="P-loop_NTPase"/>
</dbReference>
<keyword evidence="9" id="KW-1185">Reference proteome</keyword>
<dbReference type="InterPro" id="IPR044139">
    <property type="entry name" value="CysN_NoDQ_III"/>
</dbReference>
<protein>
    <recommendedName>
        <fullName evidence="6">Sulfate adenylyltransferase subunit 1</fullName>
        <ecNumber evidence="6">2.7.7.4</ecNumber>
    </recommendedName>
    <alternativeName>
        <fullName evidence="6">ATP-sulfurylase large subunit</fullName>
    </alternativeName>
    <alternativeName>
        <fullName evidence="6">Sulfate adenylate transferase</fullName>
        <shortName evidence="6">SAT</shortName>
    </alternativeName>
</protein>
<dbReference type="InterPro" id="IPR031157">
    <property type="entry name" value="G_TR_CS"/>
</dbReference>
<evidence type="ECO:0000313" key="9">
    <source>
        <dbReference type="Proteomes" id="UP001519654"/>
    </source>
</evidence>
<dbReference type="HAMAP" id="MF_00062">
    <property type="entry name" value="Sulf_adenylyltr_sub1"/>
    <property type="match status" value="1"/>
</dbReference>
<evidence type="ECO:0000259" key="7">
    <source>
        <dbReference type="PROSITE" id="PS51722"/>
    </source>
</evidence>
<keyword evidence="1 6" id="KW-0808">Transferase</keyword>
<evidence type="ECO:0000256" key="1">
    <source>
        <dbReference type="ARBA" id="ARBA00022679"/>
    </source>
</evidence>
<gene>
    <name evidence="6 8" type="primary">cysN</name>
    <name evidence="8" type="ORF">KOI35_05550</name>
</gene>
<dbReference type="InterPro" id="IPR050100">
    <property type="entry name" value="TRAFAC_GTPase_members"/>
</dbReference>
<dbReference type="GO" id="GO:0004781">
    <property type="term" value="F:sulfate adenylyltransferase (ATP) activity"/>
    <property type="evidence" value="ECO:0007669"/>
    <property type="project" value="UniProtKB-EC"/>
</dbReference>
<sequence length="432" mass="47686">MSQAVLENEAAPSARMDLLRFATAGSVDDGKSTLIGRLLYDTKTIFEDQLEAVETASASRGDEYTNLALLTDGLRAEREQGITIDVAYRYFATPKRKFIIADTPGHIQYTRNMVTGASTADLALILVDARKGLVEQSRRHAFLTSLLRVPHLVLCINKMDLVDWDKSVYDKIADEFTSFAAKLEIGDLTIIPVSALNGDNIASRSENSPWYEGPSLLHHLEHVHIASDRNLVDVRFPVQYVIRPQSTTVTDYRGYAGQVASGVLKPGDEVMVLPSGMTSTIASIDTADGPVDEAFPPMSVTVRLNDEIDISRGDMICRPHNAPAVAQDIEAMVCWMDETAPLRVGAKYAIKHTTRSARTVVRGLQYRLDVNTLHRDDKAGELQLNEIGRVRLRTTVPLLADEYRRNRTTGGFILIDESTNRTVGAGMIIEAQ</sequence>
<dbReference type="Gene3D" id="3.40.50.300">
    <property type="entry name" value="P-loop containing nucleotide triphosphate hydrolases"/>
    <property type="match status" value="1"/>
</dbReference>
<keyword evidence="4 6" id="KW-0067">ATP-binding</keyword>
<dbReference type="CDD" id="cd04095">
    <property type="entry name" value="CysN_NoDQ_III"/>
    <property type="match status" value="1"/>
</dbReference>
<evidence type="ECO:0000256" key="6">
    <source>
        <dbReference type="HAMAP-Rule" id="MF_00062"/>
    </source>
</evidence>
<dbReference type="PROSITE" id="PS51722">
    <property type="entry name" value="G_TR_2"/>
    <property type="match status" value="1"/>
</dbReference>
<reference evidence="8 9" key="1">
    <citation type="submission" date="2021-06" db="EMBL/GenBank/DDBJ databases">
        <title>Actinoplanes lichenicola sp. nov., and Actinoplanes ovalisporus sp. nov., isolated from lichen in Thailand.</title>
        <authorList>
            <person name="Saeng-In P."/>
            <person name="Kanchanasin P."/>
            <person name="Yuki M."/>
            <person name="Kudo T."/>
            <person name="Ohkuma M."/>
            <person name="Phongsopitanun W."/>
            <person name="Tanasupawat S."/>
        </authorList>
    </citation>
    <scope>NUCLEOTIDE SEQUENCE [LARGE SCALE GENOMIC DNA]</scope>
    <source>
        <strain evidence="8 9">NBRC 110975</strain>
    </source>
</reference>
<evidence type="ECO:0000256" key="3">
    <source>
        <dbReference type="ARBA" id="ARBA00022741"/>
    </source>
</evidence>
<comment type="caution">
    <text evidence="8">The sequence shown here is derived from an EMBL/GenBank/DDBJ whole genome shotgun (WGS) entry which is preliminary data.</text>
</comment>
<name>A0ABS5YHL4_9ACTN</name>
<evidence type="ECO:0000256" key="5">
    <source>
        <dbReference type="ARBA" id="ARBA00023134"/>
    </source>
</evidence>
<evidence type="ECO:0000256" key="2">
    <source>
        <dbReference type="ARBA" id="ARBA00022695"/>
    </source>
</evidence>
<proteinExistence type="inferred from homology"/>
<dbReference type="InterPro" id="IPR000795">
    <property type="entry name" value="T_Tr_GTP-bd_dom"/>
</dbReference>
<dbReference type="InterPro" id="IPR009001">
    <property type="entry name" value="Transl_elong_EF1A/Init_IF2_C"/>
</dbReference>
<dbReference type="NCBIfam" id="TIGR02034">
    <property type="entry name" value="CysN"/>
    <property type="match status" value="1"/>
</dbReference>
<dbReference type="InterPro" id="IPR044138">
    <property type="entry name" value="CysN_II"/>
</dbReference>
<dbReference type="Pfam" id="PF00009">
    <property type="entry name" value="GTP_EFTU"/>
    <property type="match status" value="1"/>
</dbReference>
<dbReference type="InterPro" id="IPR041757">
    <property type="entry name" value="CysN_GTP-bd"/>
</dbReference>
<dbReference type="SUPFAM" id="SSF52540">
    <property type="entry name" value="P-loop containing nucleoside triphosphate hydrolases"/>
    <property type="match status" value="1"/>
</dbReference>
<dbReference type="RefSeq" id="WP_215784957.1">
    <property type="nucleotide sequence ID" value="NZ_JAHKKG010000002.1"/>
</dbReference>
<dbReference type="PRINTS" id="PR00315">
    <property type="entry name" value="ELONGATNFCT"/>
</dbReference>
<accession>A0ABS5YHL4</accession>
<dbReference type="PROSITE" id="PS00301">
    <property type="entry name" value="G_TR_1"/>
    <property type="match status" value="1"/>
</dbReference>
<dbReference type="SUPFAM" id="SSF50447">
    <property type="entry name" value="Translation proteins"/>
    <property type="match status" value="1"/>
</dbReference>
<evidence type="ECO:0000256" key="4">
    <source>
        <dbReference type="ARBA" id="ARBA00022840"/>
    </source>
</evidence>
<keyword evidence="3 6" id="KW-0547">Nucleotide-binding</keyword>
<dbReference type="SUPFAM" id="SSF50465">
    <property type="entry name" value="EF-Tu/eEF-1alpha/eIF2-gamma C-terminal domain"/>
    <property type="match status" value="1"/>
</dbReference>
<comment type="pathway">
    <text evidence="6">Sulfur metabolism; hydrogen sulfide biosynthesis; sulfite from sulfate: step 1/3.</text>
</comment>
<dbReference type="NCBIfam" id="NF003478">
    <property type="entry name" value="PRK05124.1"/>
    <property type="match status" value="1"/>
</dbReference>
<organism evidence="8 9">
    <name type="scientific">Paractinoplanes bogorensis</name>
    <dbReference type="NCBI Taxonomy" id="1610840"/>
    <lineage>
        <taxon>Bacteria</taxon>
        <taxon>Bacillati</taxon>
        <taxon>Actinomycetota</taxon>
        <taxon>Actinomycetes</taxon>
        <taxon>Micromonosporales</taxon>
        <taxon>Micromonosporaceae</taxon>
        <taxon>Paractinoplanes</taxon>
    </lineage>
</organism>
<dbReference type="InterPro" id="IPR054696">
    <property type="entry name" value="GTP-eEF1A_C"/>
</dbReference>
<feature type="binding site" evidence="6">
    <location>
        <begin position="157"/>
        <end position="160"/>
    </location>
    <ligand>
        <name>GTP</name>
        <dbReference type="ChEBI" id="CHEBI:37565"/>
    </ligand>
</feature>
<dbReference type="CDD" id="cd03695">
    <property type="entry name" value="CysN_NodQ_II"/>
    <property type="match status" value="1"/>
</dbReference>